<evidence type="ECO:0000313" key="2">
    <source>
        <dbReference type="Proteomes" id="UP000250235"/>
    </source>
</evidence>
<protein>
    <submittedName>
        <fullName evidence="1">Uncharacterized protein</fullName>
    </submittedName>
</protein>
<keyword evidence="2" id="KW-1185">Reference proteome</keyword>
<proteinExistence type="predicted"/>
<accession>A0A2Z7A5B9</accession>
<dbReference type="AlphaFoldDB" id="A0A2Z7A5B9"/>
<organism evidence="1 2">
    <name type="scientific">Dorcoceras hygrometricum</name>
    <dbReference type="NCBI Taxonomy" id="472368"/>
    <lineage>
        <taxon>Eukaryota</taxon>
        <taxon>Viridiplantae</taxon>
        <taxon>Streptophyta</taxon>
        <taxon>Embryophyta</taxon>
        <taxon>Tracheophyta</taxon>
        <taxon>Spermatophyta</taxon>
        <taxon>Magnoliopsida</taxon>
        <taxon>eudicotyledons</taxon>
        <taxon>Gunneridae</taxon>
        <taxon>Pentapetalae</taxon>
        <taxon>asterids</taxon>
        <taxon>lamiids</taxon>
        <taxon>Lamiales</taxon>
        <taxon>Gesneriaceae</taxon>
        <taxon>Didymocarpoideae</taxon>
        <taxon>Trichosporeae</taxon>
        <taxon>Loxocarpinae</taxon>
        <taxon>Dorcoceras</taxon>
    </lineage>
</organism>
<name>A0A2Z7A5B9_9LAMI</name>
<dbReference type="Proteomes" id="UP000250235">
    <property type="component" value="Unassembled WGS sequence"/>
</dbReference>
<sequence length="120" mass="13934">MSFWEKSDLRVKSGSTVYTGTICEYRLKLDLNECEFELVFRIWVAMQRRLLLFTEPYLLRLPAVEDSDWSKIGSVEFPLLTLPLRPLSKAWVKLEEEREGATVRRCSFTGRSGSSVRVVL</sequence>
<evidence type="ECO:0000313" key="1">
    <source>
        <dbReference type="EMBL" id="KZV16778.1"/>
    </source>
</evidence>
<reference evidence="1 2" key="1">
    <citation type="journal article" date="2015" name="Proc. Natl. Acad. Sci. U.S.A.">
        <title>The resurrection genome of Boea hygrometrica: A blueprint for survival of dehydration.</title>
        <authorList>
            <person name="Xiao L."/>
            <person name="Yang G."/>
            <person name="Zhang L."/>
            <person name="Yang X."/>
            <person name="Zhao S."/>
            <person name="Ji Z."/>
            <person name="Zhou Q."/>
            <person name="Hu M."/>
            <person name="Wang Y."/>
            <person name="Chen M."/>
            <person name="Xu Y."/>
            <person name="Jin H."/>
            <person name="Xiao X."/>
            <person name="Hu G."/>
            <person name="Bao F."/>
            <person name="Hu Y."/>
            <person name="Wan P."/>
            <person name="Li L."/>
            <person name="Deng X."/>
            <person name="Kuang T."/>
            <person name="Xiang C."/>
            <person name="Zhu J.K."/>
            <person name="Oliver M.J."/>
            <person name="He Y."/>
        </authorList>
    </citation>
    <scope>NUCLEOTIDE SEQUENCE [LARGE SCALE GENOMIC DNA]</scope>
    <source>
        <strain evidence="2">cv. XS01</strain>
    </source>
</reference>
<gene>
    <name evidence="1" type="ORF">F511_15414</name>
</gene>
<dbReference type="EMBL" id="KV018572">
    <property type="protein sequence ID" value="KZV16778.1"/>
    <property type="molecule type" value="Genomic_DNA"/>
</dbReference>